<proteinExistence type="predicted"/>
<evidence type="ECO:0000313" key="1">
    <source>
        <dbReference type="EMBL" id="OCH83526.1"/>
    </source>
</evidence>
<name>A0A8E2AFH3_9APHY</name>
<dbReference type="EMBL" id="KV723039">
    <property type="protein sequence ID" value="OCH83526.1"/>
    <property type="molecule type" value="Genomic_DNA"/>
</dbReference>
<accession>A0A8E2AFH3</accession>
<sequence length="155" mass="18993">YTGEPNYETFQKWVLEAKDWLRLSYIRRQNRVARLKKYLSGRAFTFYMRDVARKPQDWTLTKFLDSLFNHCFPTNFREIQRTRYRAYKQNGHPIRDYQRGLERLAQSVGRIRHRDFILQFWEGADRRMRAHWAREGLSGERSSLTKLVSYAERYE</sequence>
<keyword evidence="2" id="KW-1185">Reference proteome</keyword>
<dbReference type="Proteomes" id="UP000250043">
    <property type="component" value="Unassembled WGS sequence"/>
</dbReference>
<evidence type="ECO:0008006" key="3">
    <source>
        <dbReference type="Google" id="ProtNLM"/>
    </source>
</evidence>
<dbReference type="OrthoDB" id="3267748at2759"/>
<dbReference type="AlphaFoldDB" id="A0A8E2AFH3"/>
<organism evidence="1 2">
    <name type="scientific">Obba rivulosa</name>
    <dbReference type="NCBI Taxonomy" id="1052685"/>
    <lineage>
        <taxon>Eukaryota</taxon>
        <taxon>Fungi</taxon>
        <taxon>Dikarya</taxon>
        <taxon>Basidiomycota</taxon>
        <taxon>Agaricomycotina</taxon>
        <taxon>Agaricomycetes</taxon>
        <taxon>Polyporales</taxon>
        <taxon>Gelatoporiaceae</taxon>
        <taxon>Obba</taxon>
    </lineage>
</organism>
<feature type="non-terminal residue" evidence="1">
    <location>
        <position position="1"/>
    </location>
</feature>
<feature type="non-terminal residue" evidence="1">
    <location>
        <position position="155"/>
    </location>
</feature>
<reference evidence="1 2" key="1">
    <citation type="submission" date="2016-07" db="EMBL/GenBank/DDBJ databases">
        <title>Draft genome of the white-rot fungus Obba rivulosa 3A-2.</title>
        <authorList>
            <consortium name="DOE Joint Genome Institute"/>
            <person name="Miettinen O."/>
            <person name="Riley R."/>
            <person name="Acob R."/>
            <person name="Barry K."/>
            <person name="Cullen D."/>
            <person name="De Vries R."/>
            <person name="Hainaut M."/>
            <person name="Hatakka A."/>
            <person name="Henrissat B."/>
            <person name="Hilden K."/>
            <person name="Kuo R."/>
            <person name="Labutti K."/>
            <person name="Lipzen A."/>
            <person name="Makela M.R."/>
            <person name="Sandor L."/>
            <person name="Spatafora J.W."/>
            <person name="Grigoriev I.V."/>
            <person name="Hibbett D.S."/>
        </authorList>
    </citation>
    <scope>NUCLEOTIDE SEQUENCE [LARGE SCALE GENOMIC DNA]</scope>
    <source>
        <strain evidence="1 2">3A-2</strain>
    </source>
</reference>
<protein>
    <recommendedName>
        <fullName evidence="3">Retrotransposon gag domain-containing protein</fullName>
    </recommendedName>
</protein>
<evidence type="ECO:0000313" key="2">
    <source>
        <dbReference type="Proteomes" id="UP000250043"/>
    </source>
</evidence>
<gene>
    <name evidence="1" type="ORF">OBBRIDRAFT_702601</name>
</gene>